<feature type="compositionally biased region" description="Basic and acidic residues" evidence="1">
    <location>
        <begin position="53"/>
        <end position="65"/>
    </location>
</feature>
<organism evidence="2 3">
    <name type="scientific">Mesorhizobium huakuii</name>
    <dbReference type="NCBI Taxonomy" id="28104"/>
    <lineage>
        <taxon>Bacteria</taxon>
        <taxon>Pseudomonadati</taxon>
        <taxon>Pseudomonadota</taxon>
        <taxon>Alphaproteobacteria</taxon>
        <taxon>Hyphomicrobiales</taxon>
        <taxon>Phyllobacteriaceae</taxon>
        <taxon>Mesorhizobium</taxon>
    </lineage>
</organism>
<proteinExistence type="predicted"/>
<dbReference type="AlphaFoldDB" id="A0A7G6SVC5"/>
<dbReference type="RefSeq" id="WP_183456027.1">
    <property type="nucleotide sequence ID" value="NZ_CP050296.1"/>
</dbReference>
<sequence>MSMPKAPRLAAPSRGPGKKDTKMPPIERVQGPDIKGMRQRAGFHKAATPMEVNENRREKPIETTV</sequence>
<dbReference type="Proteomes" id="UP000515465">
    <property type="component" value="Chromosome"/>
</dbReference>
<evidence type="ECO:0000313" key="3">
    <source>
        <dbReference type="Proteomes" id="UP000515465"/>
    </source>
</evidence>
<dbReference type="EMBL" id="CP050296">
    <property type="protein sequence ID" value="QND58457.1"/>
    <property type="molecule type" value="Genomic_DNA"/>
</dbReference>
<reference evidence="3" key="1">
    <citation type="journal article" date="2020" name="Mol. Plant Microbe">
        <title>Rhizobial microsymbionts of the narrowly endemic Oxytropis species growing in Kamchatka are characterized by significant genetic diversity and possess a set of genes that are associated with T3SS and T6SS secretion systems and can affect the development of symbiosis.</title>
        <authorList>
            <person name="Safronova V."/>
            <person name="Guro P."/>
            <person name="Sazanova A."/>
            <person name="Kuznetsova I."/>
            <person name="Belimov A."/>
            <person name="Yakubov V."/>
            <person name="Chirak E."/>
            <person name="Afonin A."/>
            <person name="Gogolev Y."/>
            <person name="Andronov E."/>
            <person name="Tikhonovich I."/>
        </authorList>
    </citation>
    <scope>NUCLEOTIDE SEQUENCE [LARGE SCALE GENOMIC DNA]</scope>
    <source>
        <strain evidence="3">583</strain>
    </source>
</reference>
<protein>
    <submittedName>
        <fullName evidence="2">Uncharacterized protein</fullName>
    </submittedName>
</protein>
<name>A0A7G6SVC5_9HYPH</name>
<evidence type="ECO:0000256" key="1">
    <source>
        <dbReference type="SAM" id="MobiDB-lite"/>
    </source>
</evidence>
<accession>A0A7G6SVC5</accession>
<evidence type="ECO:0000313" key="2">
    <source>
        <dbReference type="EMBL" id="QND58457.1"/>
    </source>
</evidence>
<feature type="region of interest" description="Disordered" evidence="1">
    <location>
        <begin position="1"/>
        <end position="65"/>
    </location>
</feature>
<gene>
    <name evidence="2" type="ORF">HB778_19035</name>
</gene>